<feature type="transmembrane region" description="Helical" evidence="14">
    <location>
        <begin position="225"/>
        <end position="245"/>
    </location>
</feature>
<dbReference type="GeneTree" id="ENSGT01050000244848"/>
<dbReference type="InterPro" id="IPR001277">
    <property type="entry name" value="CXCR4/ACKR2"/>
</dbReference>
<feature type="transmembrane region" description="Helical" evidence="14">
    <location>
        <begin position="257"/>
        <end position="275"/>
    </location>
</feature>
<dbReference type="PANTHER" id="PTHR10489:SF689">
    <property type="entry name" value="C-X-C CHEMOKINE RECEPTOR TYPE 2"/>
    <property type="match status" value="1"/>
</dbReference>
<dbReference type="OMA" id="GYSCELN"/>
<dbReference type="Gene3D" id="1.20.1070.10">
    <property type="entry name" value="Rhodopsin 7-helix transmembrane proteins"/>
    <property type="match status" value="1"/>
</dbReference>
<keyword evidence="6 14" id="KW-1133">Transmembrane helix</keyword>
<feature type="transmembrane region" description="Helical" evidence="14">
    <location>
        <begin position="169"/>
        <end position="191"/>
    </location>
</feature>
<dbReference type="InterPro" id="IPR000276">
    <property type="entry name" value="GPCR_Rhodpsn"/>
</dbReference>
<keyword evidence="11" id="KW-0325">Glycoprotein</keyword>
<dbReference type="InterPro" id="IPR000355">
    <property type="entry name" value="Chemokine_rcpt"/>
</dbReference>
<feature type="transmembrane region" description="Helical" evidence="14">
    <location>
        <begin position="303"/>
        <end position="325"/>
    </location>
</feature>
<keyword evidence="8 14" id="KW-0472">Membrane</keyword>
<dbReference type="GO" id="GO:0009897">
    <property type="term" value="C:external side of plasma membrane"/>
    <property type="evidence" value="ECO:0007669"/>
    <property type="project" value="TreeGrafter"/>
</dbReference>
<comment type="subcellular location">
    <subcellularLocation>
        <location evidence="2">Cell membrane</location>
        <topology evidence="2">Multi-pass membrane protein</topology>
    </subcellularLocation>
    <subcellularLocation>
        <location evidence="1">Early endosome</location>
    </subcellularLocation>
</comment>
<dbReference type="CDD" id="cd14984">
    <property type="entry name" value="7tmA_Chemokine_R"/>
    <property type="match status" value="1"/>
</dbReference>
<evidence type="ECO:0000256" key="9">
    <source>
        <dbReference type="ARBA" id="ARBA00023157"/>
    </source>
</evidence>
<dbReference type="InterPro" id="IPR017452">
    <property type="entry name" value="GPCR_Rhodpsn_7TM"/>
</dbReference>
<protein>
    <recommendedName>
        <fullName evidence="15">G-protein coupled receptors family 1 profile domain-containing protein</fullName>
    </recommendedName>
</protein>
<dbReference type="GO" id="GO:0006955">
    <property type="term" value="P:immune response"/>
    <property type="evidence" value="ECO:0007669"/>
    <property type="project" value="TreeGrafter"/>
</dbReference>
<feature type="transmembrane region" description="Helical" evidence="14">
    <location>
        <begin position="55"/>
        <end position="79"/>
    </location>
</feature>
<evidence type="ECO:0000256" key="13">
    <source>
        <dbReference type="RuleBase" id="RU000688"/>
    </source>
</evidence>
<name>A0A8C4NFZ6_EPTBU</name>
<proteinExistence type="inferred from homology"/>
<evidence type="ECO:0000256" key="2">
    <source>
        <dbReference type="ARBA" id="ARBA00004651"/>
    </source>
</evidence>
<reference evidence="16" key="1">
    <citation type="submission" date="2025-08" db="UniProtKB">
        <authorList>
            <consortium name="Ensembl"/>
        </authorList>
    </citation>
    <scope>IDENTIFICATION</scope>
</reference>
<keyword evidence="4 13" id="KW-0812">Transmembrane</keyword>
<evidence type="ECO:0000313" key="17">
    <source>
        <dbReference type="Proteomes" id="UP000694388"/>
    </source>
</evidence>
<dbReference type="PRINTS" id="PR00645">
    <property type="entry name" value="CXCCHMKINER4"/>
</dbReference>
<evidence type="ECO:0000256" key="3">
    <source>
        <dbReference type="ARBA" id="ARBA00022475"/>
    </source>
</evidence>
<dbReference type="PROSITE" id="PS00237">
    <property type="entry name" value="G_PROTEIN_RECEP_F1_1"/>
    <property type="match status" value="1"/>
</dbReference>
<comment type="similarity">
    <text evidence="13">Belongs to the G-protein coupled receptor 1 family.</text>
</comment>
<dbReference type="GO" id="GO:0005769">
    <property type="term" value="C:early endosome"/>
    <property type="evidence" value="ECO:0007669"/>
    <property type="project" value="UniProtKB-SubCell"/>
</dbReference>
<keyword evidence="9" id="KW-1015">Disulfide bond</keyword>
<evidence type="ECO:0000256" key="5">
    <source>
        <dbReference type="ARBA" id="ARBA00022753"/>
    </source>
</evidence>
<evidence type="ECO:0000256" key="8">
    <source>
        <dbReference type="ARBA" id="ARBA00023136"/>
    </source>
</evidence>
<dbReference type="Proteomes" id="UP000694388">
    <property type="component" value="Unplaced"/>
</dbReference>
<evidence type="ECO:0000313" key="16">
    <source>
        <dbReference type="Ensembl" id="ENSEBUP00000006107.1"/>
    </source>
</evidence>
<keyword evidence="17" id="KW-1185">Reference proteome</keyword>
<dbReference type="SUPFAM" id="SSF81321">
    <property type="entry name" value="Family A G protein-coupled receptor-like"/>
    <property type="match status" value="1"/>
</dbReference>
<feature type="transmembrane region" description="Helical" evidence="14">
    <location>
        <begin position="128"/>
        <end position="149"/>
    </location>
</feature>
<reference evidence="16" key="2">
    <citation type="submission" date="2025-09" db="UniProtKB">
        <authorList>
            <consortium name="Ensembl"/>
        </authorList>
    </citation>
    <scope>IDENTIFICATION</scope>
</reference>
<evidence type="ECO:0000256" key="12">
    <source>
        <dbReference type="ARBA" id="ARBA00023224"/>
    </source>
</evidence>
<keyword evidence="3" id="KW-1003">Cell membrane</keyword>
<organism evidence="16 17">
    <name type="scientific">Eptatretus burgeri</name>
    <name type="common">Inshore hagfish</name>
    <dbReference type="NCBI Taxonomy" id="7764"/>
    <lineage>
        <taxon>Eukaryota</taxon>
        <taxon>Metazoa</taxon>
        <taxon>Chordata</taxon>
        <taxon>Craniata</taxon>
        <taxon>Vertebrata</taxon>
        <taxon>Cyclostomata</taxon>
        <taxon>Myxini</taxon>
        <taxon>Myxiniformes</taxon>
        <taxon>Myxinidae</taxon>
        <taxon>Eptatretinae</taxon>
        <taxon>Eptatretus</taxon>
    </lineage>
</organism>
<dbReference type="PANTHER" id="PTHR10489">
    <property type="entry name" value="CELL ADHESION MOLECULE"/>
    <property type="match status" value="1"/>
</dbReference>
<feature type="domain" description="G-protein coupled receptors family 1 profile" evidence="15">
    <location>
        <begin position="71"/>
        <end position="322"/>
    </location>
</feature>
<evidence type="ECO:0000256" key="11">
    <source>
        <dbReference type="ARBA" id="ARBA00023180"/>
    </source>
</evidence>
<dbReference type="PRINTS" id="PR00657">
    <property type="entry name" value="CCCHEMOKINER"/>
</dbReference>
<evidence type="ECO:0000256" key="10">
    <source>
        <dbReference type="ARBA" id="ARBA00023170"/>
    </source>
</evidence>
<evidence type="ECO:0000256" key="7">
    <source>
        <dbReference type="ARBA" id="ARBA00023040"/>
    </source>
</evidence>
<evidence type="ECO:0000256" key="4">
    <source>
        <dbReference type="ARBA" id="ARBA00022692"/>
    </source>
</evidence>
<dbReference type="GO" id="GO:0019957">
    <property type="term" value="F:C-C chemokine binding"/>
    <property type="evidence" value="ECO:0007669"/>
    <property type="project" value="TreeGrafter"/>
</dbReference>
<dbReference type="GO" id="GO:0019722">
    <property type="term" value="P:calcium-mediated signaling"/>
    <property type="evidence" value="ECO:0007669"/>
    <property type="project" value="TreeGrafter"/>
</dbReference>
<evidence type="ECO:0000259" key="15">
    <source>
        <dbReference type="PROSITE" id="PS50262"/>
    </source>
</evidence>
<evidence type="ECO:0000256" key="6">
    <source>
        <dbReference type="ARBA" id="ARBA00022989"/>
    </source>
</evidence>
<keyword evidence="5" id="KW-0967">Endosome</keyword>
<dbReference type="InterPro" id="IPR050119">
    <property type="entry name" value="CCR1-9-like"/>
</dbReference>
<dbReference type="Ensembl" id="ENSEBUT00000006556.1">
    <property type="protein sequence ID" value="ENSEBUP00000006107.1"/>
    <property type="gene ID" value="ENSEBUG00000004070.1"/>
</dbReference>
<feature type="transmembrane region" description="Helical" evidence="14">
    <location>
        <begin position="91"/>
        <end position="113"/>
    </location>
</feature>
<dbReference type="AlphaFoldDB" id="A0A8C4NFZ6"/>
<accession>A0A8C4NFZ6</accession>
<dbReference type="PRINTS" id="PR00237">
    <property type="entry name" value="GPCRRHODOPSN"/>
</dbReference>
<sequence>MEYPSETFTFEVFSGEEFENFQNYTDYDNYTDDPTNFKCCTQPCETARSEVFNRIFIPVAFLLVFVLGFLGNILVIIVLTRYRISMVSSDIYMIHLALADLLFVLTLPFWASYNKSSQWCFGNSGCKLIYSLMSINFYSSIFLLCSISLDRYLAIVHAIKLHSCRKTSIIQIICATVWMLSLLLSLPDIIYSQMLKLENRTVCELAYSHKNAEEMRLTSRVLHHTLAFIIPLLFMFFCYSNIILSLRSSRSFTKHKVIKVIMAVVIVFFICWLPYNVTIFVDTLVRFDIITTTCEMNENLNQAIVVTQTLGFLHCCLNPFLYVFIGVKFRNNSLKLFREIGCISDKFLQDHTKFRQVSGRSVVSETDSTASVSL</sequence>
<evidence type="ECO:0000256" key="1">
    <source>
        <dbReference type="ARBA" id="ARBA00004412"/>
    </source>
</evidence>
<keyword evidence="10 13" id="KW-0675">Receptor</keyword>
<dbReference type="GO" id="GO:0030593">
    <property type="term" value="P:neutrophil chemotaxis"/>
    <property type="evidence" value="ECO:0007669"/>
    <property type="project" value="TreeGrafter"/>
</dbReference>
<keyword evidence="12 13" id="KW-0807">Transducer</keyword>
<dbReference type="GO" id="GO:0007204">
    <property type="term" value="P:positive regulation of cytosolic calcium ion concentration"/>
    <property type="evidence" value="ECO:0007669"/>
    <property type="project" value="TreeGrafter"/>
</dbReference>
<dbReference type="PROSITE" id="PS50262">
    <property type="entry name" value="G_PROTEIN_RECEP_F1_2"/>
    <property type="match status" value="1"/>
</dbReference>
<dbReference type="Pfam" id="PF00001">
    <property type="entry name" value="7tm_1"/>
    <property type="match status" value="1"/>
</dbReference>
<evidence type="ECO:0000256" key="14">
    <source>
        <dbReference type="SAM" id="Phobius"/>
    </source>
</evidence>
<keyword evidence="7 13" id="KW-0297">G-protein coupled receptor</keyword>
<dbReference type="GO" id="GO:0016493">
    <property type="term" value="F:C-C chemokine receptor activity"/>
    <property type="evidence" value="ECO:0007669"/>
    <property type="project" value="TreeGrafter"/>
</dbReference>